<protein>
    <submittedName>
        <fullName evidence="3">YtxH domain-containing protein</fullName>
    </submittedName>
</protein>
<dbReference type="AlphaFoldDB" id="A0A9E7DIE1"/>
<name>A0A9E7DIE1_9FIRM</name>
<dbReference type="Gene3D" id="1.20.120.20">
    <property type="entry name" value="Apolipoprotein"/>
    <property type="match status" value="1"/>
</dbReference>
<evidence type="ECO:0000256" key="1">
    <source>
        <dbReference type="SAM" id="MobiDB-lite"/>
    </source>
</evidence>
<feature type="transmembrane region" description="Helical" evidence="2">
    <location>
        <begin position="26"/>
        <end position="45"/>
    </location>
</feature>
<sequence length="149" mass="16629">MGLFDFISAKAREEERKERMKNAGNIAMGTLLGLAAGAVASYLFAPRSGEETREMIAKKSKETYCDMRDGIANATQRAKELGQSALEKAKEFKEEAAQRAEELKEEAEDKAKELKDKAEDKAIDAKKEVEKKANDVKKDVEKEVEKAKK</sequence>
<accession>A0A9E7DIE1</accession>
<dbReference type="Pfam" id="PF12732">
    <property type="entry name" value="YtxH"/>
    <property type="match status" value="1"/>
</dbReference>
<dbReference type="EMBL" id="CP096649">
    <property type="protein sequence ID" value="UQK58713.1"/>
    <property type="molecule type" value="Genomic_DNA"/>
</dbReference>
<proteinExistence type="predicted"/>
<keyword evidence="2" id="KW-1133">Transmembrane helix</keyword>
<organism evidence="3 4">
    <name type="scientific">Fenollaria massiliensis</name>
    <dbReference type="NCBI Taxonomy" id="938288"/>
    <lineage>
        <taxon>Bacteria</taxon>
        <taxon>Bacillati</taxon>
        <taxon>Bacillota</taxon>
        <taxon>Clostridia</taxon>
        <taxon>Eubacteriales</taxon>
        <taxon>Fenollaria</taxon>
    </lineage>
</organism>
<dbReference type="PANTHER" id="PTHR35792">
    <property type="entry name" value="GENERAL STRESS PROTEIN"/>
    <property type="match status" value="1"/>
</dbReference>
<dbReference type="PANTHER" id="PTHR35792:SF1">
    <property type="entry name" value="SLL0268 PROTEIN"/>
    <property type="match status" value="1"/>
</dbReference>
<keyword evidence="4" id="KW-1185">Reference proteome</keyword>
<reference evidence="3" key="1">
    <citation type="submission" date="2022-04" db="EMBL/GenBank/DDBJ databases">
        <title>Complete genome sequences of Ezakiella coagulans and Fenollaria massiliensis.</title>
        <authorList>
            <person name="France M.T."/>
            <person name="Clifford J."/>
            <person name="Narina S."/>
            <person name="Rutt L."/>
            <person name="Ravel J."/>
        </authorList>
    </citation>
    <scope>NUCLEOTIDE SEQUENCE</scope>
    <source>
        <strain evidence="3">C0061C2</strain>
    </source>
</reference>
<evidence type="ECO:0000313" key="3">
    <source>
        <dbReference type="EMBL" id="UQK58713.1"/>
    </source>
</evidence>
<keyword evidence="2" id="KW-0812">Transmembrane</keyword>
<feature type="region of interest" description="Disordered" evidence="1">
    <location>
        <begin position="92"/>
        <end position="149"/>
    </location>
</feature>
<dbReference type="Proteomes" id="UP000831151">
    <property type="component" value="Chromosome"/>
</dbReference>
<dbReference type="InterPro" id="IPR024623">
    <property type="entry name" value="YtxH"/>
</dbReference>
<dbReference type="RefSeq" id="WP_249242296.1">
    <property type="nucleotide sequence ID" value="NZ_CP096649.1"/>
</dbReference>
<keyword evidence="2" id="KW-0472">Membrane</keyword>
<dbReference type="SUPFAM" id="SSF58113">
    <property type="entry name" value="Apolipoprotein A-I"/>
    <property type="match status" value="1"/>
</dbReference>
<evidence type="ECO:0000256" key="2">
    <source>
        <dbReference type="SAM" id="Phobius"/>
    </source>
</evidence>
<gene>
    <name evidence="3" type="ORF">M1R53_05600</name>
</gene>
<dbReference type="InterPro" id="IPR052928">
    <property type="entry name" value="Desiccation-related_membrane"/>
</dbReference>
<evidence type="ECO:0000313" key="4">
    <source>
        <dbReference type="Proteomes" id="UP000831151"/>
    </source>
</evidence>
<dbReference type="KEGG" id="fms:M1R53_05600"/>